<dbReference type="EC" id="2.1.1.222" evidence="4"/>
<dbReference type="Pfam" id="PF13649">
    <property type="entry name" value="Methyltransf_25"/>
    <property type="match status" value="1"/>
</dbReference>
<evidence type="ECO:0000259" key="3">
    <source>
        <dbReference type="Pfam" id="PF13649"/>
    </source>
</evidence>
<dbReference type="Proteomes" id="UP000257451">
    <property type="component" value="Unassembled WGS sequence"/>
</dbReference>
<dbReference type="CDD" id="cd02440">
    <property type="entry name" value="AdoMet_MTases"/>
    <property type="match status" value="1"/>
</dbReference>
<evidence type="ECO:0000256" key="1">
    <source>
        <dbReference type="ARBA" id="ARBA00022603"/>
    </source>
</evidence>
<dbReference type="SUPFAM" id="SSF53335">
    <property type="entry name" value="S-adenosyl-L-methionine-dependent methyltransferases"/>
    <property type="match status" value="1"/>
</dbReference>
<dbReference type="PANTHER" id="PTHR43861:SF1">
    <property type="entry name" value="TRANS-ACONITATE 2-METHYLTRANSFERASE"/>
    <property type="match status" value="1"/>
</dbReference>
<evidence type="ECO:0000313" key="4">
    <source>
        <dbReference type="EMBL" id="RFZ37183.1"/>
    </source>
</evidence>
<dbReference type="Gene3D" id="3.40.50.150">
    <property type="entry name" value="Vaccinia Virus protein VP39"/>
    <property type="match status" value="1"/>
</dbReference>
<comment type="caution">
    <text evidence="4">The sequence shown here is derived from an EMBL/GenBank/DDBJ whole genome shotgun (WGS) entry which is preliminary data.</text>
</comment>
<gene>
    <name evidence="4" type="primary">ubiG_8</name>
    <name evidence="4" type="ORF">DAVIS_03909</name>
</gene>
<reference evidence="4 5" key="1">
    <citation type="journal article" date="2018" name="Sci. Rep.">
        <title>Extensive genomic diversity among Mycobacterium marinum strains revealed by whole genome sequencing.</title>
        <authorList>
            <person name="Das S."/>
            <person name="Pettersson B.M."/>
            <person name="Behra P.R."/>
            <person name="Mallick A."/>
            <person name="Cheramie M."/>
            <person name="Ramesh M."/>
            <person name="Shirreff L."/>
            <person name="DuCote T."/>
            <person name="Dasgupta S."/>
            <person name="Ennis D.G."/>
            <person name="Kirsebom L.A."/>
        </authorList>
    </citation>
    <scope>NUCLEOTIDE SEQUENCE [LARGE SCALE GENOMIC DNA]</scope>
    <source>
        <strain evidence="4 5">Davis1</strain>
    </source>
</reference>
<keyword evidence="1 4" id="KW-0489">Methyltransferase</keyword>
<dbReference type="InterPro" id="IPR029063">
    <property type="entry name" value="SAM-dependent_MTases_sf"/>
</dbReference>
<dbReference type="InterPro" id="IPR041698">
    <property type="entry name" value="Methyltransf_25"/>
</dbReference>
<dbReference type="EMBL" id="PEDF01000134">
    <property type="protein sequence ID" value="RFZ37183.1"/>
    <property type="molecule type" value="Genomic_DNA"/>
</dbReference>
<protein>
    <submittedName>
        <fullName evidence="4">Ubiquinone biosynthesis O-methyltransferase</fullName>
        <ecNumber evidence="4">2.1.1.222</ecNumber>
    </submittedName>
</protein>
<dbReference type="PANTHER" id="PTHR43861">
    <property type="entry name" value="TRANS-ACONITATE 2-METHYLTRANSFERASE-RELATED"/>
    <property type="match status" value="1"/>
</dbReference>
<sequence>MHADRQELTREKYNNIATQYAAGMINMALYHDLCQKPVIIDALTEAAGKSLLDLACGDGFYTRQFRTLVKAGPVSGSDLSAELISLAMSQENQKPLGIDYRVDDILNLQESRTFNTVTAIHLLHYMPDPVRLETAMRNVYRLLEPGGRFVSFSFNPDFRIELHDKKDSEEKFGYYVSKAEEKNGGLVHFHPARVEGLVFEVYRWHKSCIEDIASVVGFTDIEWRSPFVAKAGLDEFGADFFENHINNPQGKLLILTR</sequence>
<evidence type="ECO:0000256" key="2">
    <source>
        <dbReference type="ARBA" id="ARBA00022679"/>
    </source>
</evidence>
<keyword evidence="2 4" id="KW-0808">Transferase</keyword>
<dbReference type="GO" id="GO:0102208">
    <property type="term" value="F:2-polyprenyl-6-hydroxyphenol methylase activity"/>
    <property type="evidence" value="ECO:0007669"/>
    <property type="project" value="UniProtKB-EC"/>
</dbReference>
<evidence type="ECO:0000313" key="5">
    <source>
        <dbReference type="Proteomes" id="UP000257451"/>
    </source>
</evidence>
<proteinExistence type="predicted"/>
<dbReference type="RefSeq" id="WP_036450213.1">
    <property type="nucleotide sequence ID" value="NZ_BQLC01000026.1"/>
</dbReference>
<accession>A0A3E2MSB0</accession>
<name>A0A3E2MSB0_MYCMR</name>
<dbReference type="GO" id="GO:0032259">
    <property type="term" value="P:methylation"/>
    <property type="evidence" value="ECO:0007669"/>
    <property type="project" value="UniProtKB-KW"/>
</dbReference>
<dbReference type="AlphaFoldDB" id="A0A3E2MSB0"/>
<keyword evidence="4" id="KW-0830">Ubiquinone</keyword>
<feature type="domain" description="Methyltransferase" evidence="3">
    <location>
        <begin position="52"/>
        <end position="147"/>
    </location>
</feature>
<organism evidence="4 5">
    <name type="scientific">Mycobacterium marinum</name>
    <dbReference type="NCBI Taxonomy" id="1781"/>
    <lineage>
        <taxon>Bacteria</taxon>
        <taxon>Bacillati</taxon>
        <taxon>Actinomycetota</taxon>
        <taxon>Actinomycetes</taxon>
        <taxon>Mycobacteriales</taxon>
        <taxon>Mycobacteriaceae</taxon>
        <taxon>Mycobacterium</taxon>
        <taxon>Mycobacterium ulcerans group</taxon>
    </lineage>
</organism>